<dbReference type="InterPro" id="IPR043502">
    <property type="entry name" value="DNA/RNA_pol_sf"/>
</dbReference>
<dbReference type="CDD" id="cd09274">
    <property type="entry name" value="RNase_HI_RT_Ty3"/>
    <property type="match status" value="1"/>
</dbReference>
<evidence type="ECO:0000256" key="6">
    <source>
        <dbReference type="ARBA" id="ARBA00022918"/>
    </source>
</evidence>
<dbReference type="Pfam" id="PF17917">
    <property type="entry name" value="RT_RNaseH"/>
    <property type="match status" value="1"/>
</dbReference>
<keyword evidence="3" id="KW-0540">Nuclease</keyword>
<keyword evidence="10" id="KW-1185">Reference proteome</keyword>
<keyword evidence="2" id="KW-0548">Nucleotidyltransferase</keyword>
<proteinExistence type="predicted"/>
<gene>
    <name evidence="9" type="ORF">BSL78_24770</name>
</gene>
<dbReference type="SUPFAM" id="SSF56672">
    <property type="entry name" value="DNA/RNA polymerases"/>
    <property type="match status" value="1"/>
</dbReference>
<protein>
    <recommendedName>
        <fullName evidence="11">Integrase zinc-binding domain-containing protein</fullName>
    </recommendedName>
</protein>
<dbReference type="InterPro" id="IPR050951">
    <property type="entry name" value="Retrovirus_Pol_polyprotein"/>
</dbReference>
<evidence type="ECO:0000259" key="8">
    <source>
        <dbReference type="Pfam" id="PF17921"/>
    </source>
</evidence>
<evidence type="ECO:0000256" key="3">
    <source>
        <dbReference type="ARBA" id="ARBA00022722"/>
    </source>
</evidence>
<keyword evidence="5" id="KW-0378">Hydrolase</keyword>
<keyword evidence="6" id="KW-0695">RNA-directed DNA polymerase</keyword>
<dbReference type="EMBL" id="MRZV01001365">
    <property type="protein sequence ID" value="PIK38385.1"/>
    <property type="molecule type" value="Genomic_DNA"/>
</dbReference>
<name>A0A2G8JRT3_STIJA</name>
<feature type="domain" description="Integrase zinc-binding" evidence="8">
    <location>
        <begin position="146"/>
        <end position="197"/>
    </location>
</feature>
<dbReference type="GO" id="GO:0003964">
    <property type="term" value="F:RNA-directed DNA polymerase activity"/>
    <property type="evidence" value="ECO:0007669"/>
    <property type="project" value="UniProtKB-KW"/>
</dbReference>
<dbReference type="GO" id="GO:0016787">
    <property type="term" value="F:hydrolase activity"/>
    <property type="evidence" value="ECO:0007669"/>
    <property type="project" value="UniProtKB-KW"/>
</dbReference>
<sequence>MLAVVYACEKFHTYIYGKSFIIHSDHKPLEMIHLKNLCAAPPRLQRMLLRLQGYDVTIQYRPGRELLIADALSRLNPIDEHNEHKLNTIKDATKDDQELVALTEIVVNGWPERQREVPQAIRKYWAYRDELSVEDGLIIKGDRIVVPKTMQKDILRKLHEAHQGITKCQLRAKASVFWHSINRDIEDMVKECHLCQEFVGHYHESHFNPRRSRQDLGKQ</sequence>
<keyword evidence="4" id="KW-0255">Endonuclease</keyword>
<organism evidence="9 10">
    <name type="scientific">Stichopus japonicus</name>
    <name type="common">Sea cucumber</name>
    <dbReference type="NCBI Taxonomy" id="307972"/>
    <lineage>
        <taxon>Eukaryota</taxon>
        <taxon>Metazoa</taxon>
        <taxon>Echinodermata</taxon>
        <taxon>Eleutherozoa</taxon>
        <taxon>Echinozoa</taxon>
        <taxon>Holothuroidea</taxon>
        <taxon>Aspidochirotacea</taxon>
        <taxon>Aspidochirotida</taxon>
        <taxon>Stichopodidae</taxon>
        <taxon>Apostichopus</taxon>
    </lineage>
</organism>
<dbReference type="PANTHER" id="PTHR37984:SF7">
    <property type="entry name" value="INTEGRASE CATALYTIC DOMAIN-CONTAINING PROTEIN"/>
    <property type="match status" value="1"/>
</dbReference>
<dbReference type="GO" id="GO:0004519">
    <property type="term" value="F:endonuclease activity"/>
    <property type="evidence" value="ECO:0007669"/>
    <property type="project" value="UniProtKB-KW"/>
</dbReference>
<dbReference type="Proteomes" id="UP000230750">
    <property type="component" value="Unassembled WGS sequence"/>
</dbReference>
<dbReference type="FunFam" id="1.10.340.70:FF:000003">
    <property type="entry name" value="Protein CBG25708"/>
    <property type="match status" value="1"/>
</dbReference>
<dbReference type="AlphaFoldDB" id="A0A2G8JRT3"/>
<keyword evidence="1" id="KW-0808">Transferase</keyword>
<evidence type="ECO:0000256" key="5">
    <source>
        <dbReference type="ARBA" id="ARBA00022801"/>
    </source>
</evidence>
<dbReference type="Pfam" id="PF17921">
    <property type="entry name" value="Integrase_H2C2"/>
    <property type="match status" value="1"/>
</dbReference>
<dbReference type="OrthoDB" id="2286242at2759"/>
<evidence type="ECO:0000313" key="10">
    <source>
        <dbReference type="Proteomes" id="UP000230750"/>
    </source>
</evidence>
<dbReference type="PANTHER" id="PTHR37984">
    <property type="entry name" value="PROTEIN CBG26694"/>
    <property type="match status" value="1"/>
</dbReference>
<evidence type="ECO:0008006" key="11">
    <source>
        <dbReference type="Google" id="ProtNLM"/>
    </source>
</evidence>
<evidence type="ECO:0000256" key="4">
    <source>
        <dbReference type="ARBA" id="ARBA00022759"/>
    </source>
</evidence>
<comment type="caution">
    <text evidence="9">The sequence shown here is derived from an EMBL/GenBank/DDBJ whole genome shotgun (WGS) entry which is preliminary data.</text>
</comment>
<dbReference type="InterPro" id="IPR041373">
    <property type="entry name" value="RT_RNaseH"/>
</dbReference>
<evidence type="ECO:0000313" key="9">
    <source>
        <dbReference type="EMBL" id="PIK38385.1"/>
    </source>
</evidence>
<accession>A0A2G8JRT3</accession>
<reference evidence="9 10" key="1">
    <citation type="journal article" date="2017" name="PLoS Biol.">
        <title>The sea cucumber genome provides insights into morphological evolution and visceral regeneration.</title>
        <authorList>
            <person name="Zhang X."/>
            <person name="Sun L."/>
            <person name="Yuan J."/>
            <person name="Sun Y."/>
            <person name="Gao Y."/>
            <person name="Zhang L."/>
            <person name="Li S."/>
            <person name="Dai H."/>
            <person name="Hamel J.F."/>
            <person name="Liu C."/>
            <person name="Yu Y."/>
            <person name="Liu S."/>
            <person name="Lin W."/>
            <person name="Guo K."/>
            <person name="Jin S."/>
            <person name="Xu P."/>
            <person name="Storey K.B."/>
            <person name="Huan P."/>
            <person name="Zhang T."/>
            <person name="Zhou Y."/>
            <person name="Zhang J."/>
            <person name="Lin C."/>
            <person name="Li X."/>
            <person name="Xing L."/>
            <person name="Huo D."/>
            <person name="Sun M."/>
            <person name="Wang L."/>
            <person name="Mercier A."/>
            <person name="Li F."/>
            <person name="Yang H."/>
            <person name="Xiang J."/>
        </authorList>
    </citation>
    <scope>NUCLEOTIDE SEQUENCE [LARGE SCALE GENOMIC DNA]</scope>
    <source>
        <strain evidence="9">Shaxun</strain>
        <tissue evidence="9">Muscle</tissue>
    </source>
</reference>
<evidence type="ECO:0000259" key="7">
    <source>
        <dbReference type="Pfam" id="PF17917"/>
    </source>
</evidence>
<dbReference type="InterPro" id="IPR041588">
    <property type="entry name" value="Integrase_H2C2"/>
</dbReference>
<evidence type="ECO:0000256" key="1">
    <source>
        <dbReference type="ARBA" id="ARBA00022679"/>
    </source>
</evidence>
<feature type="domain" description="Reverse transcriptase RNase H-like" evidence="7">
    <location>
        <begin position="1"/>
        <end position="54"/>
    </location>
</feature>
<dbReference type="Gene3D" id="1.10.340.70">
    <property type="match status" value="1"/>
</dbReference>
<evidence type="ECO:0000256" key="2">
    <source>
        <dbReference type="ARBA" id="ARBA00022695"/>
    </source>
</evidence>